<dbReference type="PIRSF" id="PIRSF000149">
    <property type="entry name" value="GAP_DH"/>
    <property type="match status" value="1"/>
</dbReference>
<keyword evidence="5 12" id="KW-0324">Glycolysis</keyword>
<evidence type="ECO:0000256" key="6">
    <source>
        <dbReference type="ARBA" id="ARBA00052787"/>
    </source>
</evidence>
<sequence>MPSLVVRPCRIGINGFGRIGRMVLRASLLREDVEVVAINHTCASIEDLILLFTHDSTHGPLSRIVHEPITIEETQSGNLSINGREIALISQRNIEKIEWSALGVEYVAECTGKFRSTALASAHVNHGGAKKVLISAPSPDAPTFVYKVNTSRYSDRTSSVVYSNASCTTNCLAPIMKVLNDSFGVSQALMTTVHASTQSQHVLDGYSKKDRRAGRSIMGNIIPTSTGAAAAISAVLPELEGKVTGISVRVPTTNVSMVDLTVATEKATSLTEIMDAFTEAARSDLAGLLSVEQEELVSSDFLGHSSSAVIDVKASKQLNDRFFKIIAWYDNEWAYSCRLLDMLTFMSNEEAGTVTQDVTTVPVKKMMEVVAAPITTST</sequence>
<dbReference type="FunFam" id="3.40.50.720:FF:000001">
    <property type="entry name" value="Glyceraldehyde-3-phosphate dehydrogenase"/>
    <property type="match status" value="1"/>
</dbReference>
<comment type="pathway">
    <text evidence="2">Carbohydrate biosynthesis; Calvin cycle.</text>
</comment>
<dbReference type="GO" id="GO:0006096">
    <property type="term" value="P:glycolytic process"/>
    <property type="evidence" value="ECO:0007669"/>
    <property type="project" value="UniProtKB-KW"/>
</dbReference>
<feature type="binding site" evidence="9">
    <location>
        <position position="92"/>
    </location>
    <ligand>
        <name>NAD(+)</name>
        <dbReference type="ChEBI" id="CHEBI:57540"/>
    </ligand>
</feature>
<feature type="binding site" evidence="9">
    <location>
        <position position="135"/>
    </location>
    <ligand>
        <name>NAD(+)</name>
        <dbReference type="ChEBI" id="CHEBI:57540"/>
    </ligand>
</feature>
<feature type="binding site" evidence="8">
    <location>
        <position position="197"/>
    </location>
    <ligand>
        <name>D-glyceraldehyde 3-phosphate</name>
        <dbReference type="ChEBI" id="CHEBI:59776"/>
    </ligand>
</feature>
<name>A0AAN7STM8_9EURO</name>
<dbReference type="AlphaFoldDB" id="A0AAN7STM8"/>
<evidence type="ECO:0000259" key="13">
    <source>
        <dbReference type="SMART" id="SM00846"/>
    </source>
</evidence>
<dbReference type="NCBIfam" id="TIGR01534">
    <property type="entry name" value="GAPDH-I"/>
    <property type="match status" value="1"/>
</dbReference>
<dbReference type="InterPro" id="IPR036291">
    <property type="entry name" value="NAD(P)-bd_dom_sf"/>
</dbReference>
<dbReference type="GO" id="GO:0005829">
    <property type="term" value="C:cytosol"/>
    <property type="evidence" value="ECO:0007669"/>
    <property type="project" value="TreeGrafter"/>
</dbReference>
<dbReference type="CDD" id="cd18126">
    <property type="entry name" value="GAPDH_I_C"/>
    <property type="match status" value="1"/>
</dbReference>
<dbReference type="GO" id="GO:0006006">
    <property type="term" value="P:glucose metabolic process"/>
    <property type="evidence" value="ECO:0007669"/>
    <property type="project" value="InterPro"/>
</dbReference>
<evidence type="ECO:0000256" key="11">
    <source>
        <dbReference type="RuleBase" id="RU000397"/>
    </source>
</evidence>
<dbReference type="GO" id="GO:0047100">
    <property type="term" value="F:glyceraldehyde-3-phosphate dehydrogenase (NADP+) (phosphorylating) activity"/>
    <property type="evidence" value="ECO:0007669"/>
    <property type="project" value="UniProtKB-EC"/>
</dbReference>
<dbReference type="FunFam" id="3.30.360.10:FF:000002">
    <property type="entry name" value="Glyceraldehyde-3-phosphate dehydrogenase"/>
    <property type="match status" value="1"/>
</dbReference>
<evidence type="ECO:0000256" key="8">
    <source>
        <dbReference type="PIRSR" id="PIRSR000149-2"/>
    </source>
</evidence>
<dbReference type="SMART" id="SM00846">
    <property type="entry name" value="Gp_dh_N"/>
    <property type="match status" value="1"/>
</dbReference>
<evidence type="ECO:0000256" key="10">
    <source>
        <dbReference type="PIRSR" id="PIRSR000149-4"/>
    </source>
</evidence>
<comment type="pathway">
    <text evidence="1 12">Carbohydrate degradation; glycolysis; pyruvate from D-glyceraldehyde 3-phosphate: step 1/5.</text>
</comment>
<keyword evidence="4 12" id="KW-0560">Oxidoreductase</keyword>
<feature type="active site" description="Nucleophile" evidence="7">
    <location>
        <position position="167"/>
    </location>
</feature>
<feature type="binding site" evidence="8">
    <location>
        <begin position="226"/>
        <end position="227"/>
    </location>
    <ligand>
        <name>D-glyceraldehyde 3-phosphate</name>
        <dbReference type="ChEBI" id="CHEBI:59776"/>
    </ligand>
</feature>
<dbReference type="Gene3D" id="3.40.50.720">
    <property type="entry name" value="NAD(P)-binding Rossmann-like Domain"/>
    <property type="match status" value="1"/>
</dbReference>
<dbReference type="Pfam" id="PF02800">
    <property type="entry name" value="Gp_dh_C"/>
    <property type="match status" value="1"/>
</dbReference>
<evidence type="ECO:0000256" key="1">
    <source>
        <dbReference type="ARBA" id="ARBA00004869"/>
    </source>
</evidence>
<dbReference type="Proteomes" id="UP001309876">
    <property type="component" value="Unassembled WGS sequence"/>
</dbReference>
<accession>A0AAN7STM8</accession>
<evidence type="ECO:0000313" key="14">
    <source>
        <dbReference type="EMBL" id="KAK5081133.1"/>
    </source>
</evidence>
<dbReference type="GO" id="GO:0050661">
    <property type="term" value="F:NADP binding"/>
    <property type="evidence" value="ECO:0007669"/>
    <property type="project" value="InterPro"/>
</dbReference>
<dbReference type="GO" id="GO:0051287">
    <property type="term" value="F:NAD binding"/>
    <property type="evidence" value="ECO:0007669"/>
    <property type="project" value="UniProtKB-UniRule"/>
</dbReference>
<dbReference type="InterPro" id="IPR020831">
    <property type="entry name" value="GlycerAld/Erythrose_P_DH"/>
</dbReference>
<comment type="caution">
    <text evidence="14">The sequence shown here is derived from an EMBL/GenBank/DDBJ whole genome shotgun (WGS) entry which is preliminary data.</text>
</comment>
<dbReference type="PROSITE" id="PS00071">
    <property type="entry name" value="GAPDH"/>
    <property type="match status" value="1"/>
</dbReference>
<evidence type="ECO:0000256" key="2">
    <source>
        <dbReference type="ARBA" id="ARBA00005215"/>
    </source>
</evidence>
<dbReference type="SUPFAM" id="SSF55347">
    <property type="entry name" value="Glyceraldehyde-3-phosphate dehydrogenase-like, C-terminal domain"/>
    <property type="match status" value="1"/>
</dbReference>
<evidence type="ECO:0000256" key="3">
    <source>
        <dbReference type="ARBA" id="ARBA00007406"/>
    </source>
</evidence>
<dbReference type="InterPro" id="IPR020829">
    <property type="entry name" value="GlycerAld_3-P_DH_cat"/>
</dbReference>
<evidence type="ECO:0000313" key="15">
    <source>
        <dbReference type="Proteomes" id="UP001309876"/>
    </source>
</evidence>
<reference evidence="14 15" key="1">
    <citation type="submission" date="2023-08" db="EMBL/GenBank/DDBJ databases">
        <title>Black Yeasts Isolated from many extreme environments.</title>
        <authorList>
            <person name="Coleine C."/>
            <person name="Stajich J.E."/>
            <person name="Selbmann L."/>
        </authorList>
    </citation>
    <scope>NUCLEOTIDE SEQUENCE [LARGE SCALE GENOMIC DNA]</scope>
    <source>
        <strain evidence="14 15">CCFEE 5910</strain>
    </source>
</reference>
<dbReference type="Pfam" id="PF00044">
    <property type="entry name" value="Gp_dh_N"/>
    <property type="match status" value="1"/>
</dbReference>
<keyword evidence="15" id="KW-1185">Reference proteome</keyword>
<keyword evidence="9 12" id="KW-0520">NAD</keyword>
<organism evidence="14 15">
    <name type="scientific">Lithohypha guttulata</name>
    <dbReference type="NCBI Taxonomy" id="1690604"/>
    <lineage>
        <taxon>Eukaryota</taxon>
        <taxon>Fungi</taxon>
        <taxon>Dikarya</taxon>
        <taxon>Ascomycota</taxon>
        <taxon>Pezizomycotina</taxon>
        <taxon>Eurotiomycetes</taxon>
        <taxon>Chaetothyriomycetidae</taxon>
        <taxon>Chaetothyriales</taxon>
        <taxon>Trichomeriaceae</taxon>
        <taxon>Lithohypha</taxon>
    </lineage>
</organism>
<feature type="binding site" evidence="9">
    <location>
        <begin position="18"/>
        <end position="19"/>
    </location>
    <ligand>
        <name>NAD(+)</name>
        <dbReference type="ChEBI" id="CHEBI:57540"/>
    </ligand>
</feature>
<dbReference type="InterPro" id="IPR020830">
    <property type="entry name" value="GlycerAld_3-P_DH_AS"/>
</dbReference>
<feature type="binding site" evidence="8">
    <location>
        <begin position="166"/>
        <end position="168"/>
    </location>
    <ligand>
        <name>D-glyceraldehyde 3-phosphate</name>
        <dbReference type="ChEBI" id="CHEBI:59776"/>
    </ligand>
</feature>
<dbReference type="EC" id="1.2.1.12" evidence="12"/>
<protein>
    <recommendedName>
        <fullName evidence="12">Glyceraldehyde-3-phosphate dehydrogenase</fullName>
        <ecNumber evidence="12">1.2.1.12</ecNumber>
    </recommendedName>
</protein>
<feature type="site" description="Activates thiol group during catalysis" evidence="10">
    <location>
        <position position="194"/>
    </location>
</feature>
<evidence type="ECO:0000256" key="7">
    <source>
        <dbReference type="PIRSR" id="PIRSR000149-1"/>
    </source>
</evidence>
<evidence type="ECO:0000256" key="4">
    <source>
        <dbReference type="ARBA" id="ARBA00023002"/>
    </source>
</evidence>
<evidence type="ECO:0000256" key="9">
    <source>
        <dbReference type="PIRSR" id="PIRSR000149-3"/>
    </source>
</evidence>
<comment type="catalytic activity">
    <reaction evidence="12">
        <text>D-glyceraldehyde 3-phosphate + phosphate + NAD(+) = (2R)-3-phospho-glyceroyl phosphate + NADH + H(+)</text>
        <dbReference type="Rhea" id="RHEA:10300"/>
        <dbReference type="ChEBI" id="CHEBI:15378"/>
        <dbReference type="ChEBI" id="CHEBI:43474"/>
        <dbReference type="ChEBI" id="CHEBI:57540"/>
        <dbReference type="ChEBI" id="CHEBI:57604"/>
        <dbReference type="ChEBI" id="CHEBI:57945"/>
        <dbReference type="ChEBI" id="CHEBI:59776"/>
        <dbReference type="EC" id="1.2.1.12"/>
    </reaction>
</comment>
<evidence type="ECO:0000256" key="12">
    <source>
        <dbReference type="RuleBase" id="RU361160"/>
    </source>
</evidence>
<dbReference type="CDD" id="cd05214">
    <property type="entry name" value="GAPDH_I_N"/>
    <property type="match status" value="1"/>
</dbReference>
<feature type="domain" description="Glyceraldehyde 3-phosphate dehydrogenase NAD(P) binding" evidence="13">
    <location>
        <begin position="9"/>
        <end position="167"/>
    </location>
</feature>
<feature type="binding site" evidence="9">
    <location>
        <position position="331"/>
    </location>
    <ligand>
        <name>NAD(+)</name>
        <dbReference type="ChEBI" id="CHEBI:57540"/>
    </ligand>
</feature>
<dbReference type="GO" id="GO:0004365">
    <property type="term" value="F:glyceraldehyde-3-phosphate dehydrogenase (NAD+) (phosphorylating) activity"/>
    <property type="evidence" value="ECO:0007669"/>
    <property type="project" value="UniProtKB-UniRule"/>
</dbReference>
<dbReference type="EMBL" id="JAVRRJ010000010">
    <property type="protein sequence ID" value="KAK5081133.1"/>
    <property type="molecule type" value="Genomic_DNA"/>
</dbReference>
<comment type="subunit">
    <text evidence="12">Homotetramer.</text>
</comment>
<dbReference type="PRINTS" id="PR00078">
    <property type="entry name" value="G3PDHDRGNASE"/>
</dbReference>
<dbReference type="InterPro" id="IPR006424">
    <property type="entry name" value="Glyceraldehyde-3-P_DH_1"/>
</dbReference>
<comment type="similarity">
    <text evidence="3 11">Belongs to the glyceraldehyde-3-phosphate dehydrogenase family.</text>
</comment>
<evidence type="ECO:0000256" key="5">
    <source>
        <dbReference type="ARBA" id="ARBA00023152"/>
    </source>
</evidence>
<feature type="binding site" evidence="8">
    <location>
        <position position="249"/>
    </location>
    <ligand>
        <name>D-glyceraldehyde 3-phosphate</name>
        <dbReference type="ChEBI" id="CHEBI:59776"/>
    </ligand>
</feature>
<proteinExistence type="inferred from homology"/>
<gene>
    <name evidence="14" type="ORF">LTR05_007926</name>
</gene>
<dbReference type="InterPro" id="IPR020828">
    <property type="entry name" value="GlycerAld_3-P_DH_NAD(P)-bd"/>
</dbReference>
<dbReference type="SUPFAM" id="SSF51735">
    <property type="entry name" value="NAD(P)-binding Rossmann-fold domains"/>
    <property type="match status" value="1"/>
</dbReference>
<keyword evidence="9" id="KW-0547">Nucleotide-binding</keyword>
<comment type="catalytic activity">
    <reaction evidence="6">
        <text>D-glyceraldehyde 3-phosphate + phosphate + NADP(+) = (2R)-3-phospho-glyceroyl phosphate + NADPH + H(+)</text>
        <dbReference type="Rhea" id="RHEA:10296"/>
        <dbReference type="ChEBI" id="CHEBI:15378"/>
        <dbReference type="ChEBI" id="CHEBI:43474"/>
        <dbReference type="ChEBI" id="CHEBI:57604"/>
        <dbReference type="ChEBI" id="CHEBI:57783"/>
        <dbReference type="ChEBI" id="CHEBI:58349"/>
        <dbReference type="ChEBI" id="CHEBI:59776"/>
        <dbReference type="EC" id="1.2.1.13"/>
    </reaction>
</comment>
<dbReference type="Gene3D" id="3.30.360.10">
    <property type="entry name" value="Dihydrodipicolinate Reductase, domain 2"/>
    <property type="match status" value="1"/>
</dbReference>
<dbReference type="PANTHER" id="PTHR10836">
    <property type="entry name" value="GLYCERALDEHYDE 3-PHOSPHATE DEHYDROGENASE"/>
    <property type="match status" value="1"/>
</dbReference>
<dbReference type="PANTHER" id="PTHR10836:SF134">
    <property type="entry name" value="GLYCERALDEHYDE-3-PHOSPHATE DEHYDROGENASE (PHOSPHORYLATING)"/>
    <property type="match status" value="1"/>
</dbReference>